<keyword evidence="4" id="KW-0378">Hydrolase</keyword>
<dbReference type="SUPFAM" id="SSF55811">
    <property type="entry name" value="Nudix"/>
    <property type="match status" value="1"/>
</dbReference>
<dbReference type="PANTHER" id="PTHR12992:SF11">
    <property type="entry name" value="MITOCHONDRIAL COENZYME A DIPHOSPHATASE NUDT8"/>
    <property type="match status" value="1"/>
</dbReference>
<comment type="cofactor">
    <cofactor evidence="1">
        <name>Mn(2+)</name>
        <dbReference type="ChEBI" id="CHEBI:29035"/>
    </cofactor>
</comment>
<organism evidence="9 10">
    <name type="scientific">Wenzhouxiangella sediminis</name>
    <dbReference type="NCBI Taxonomy" id="1792836"/>
    <lineage>
        <taxon>Bacteria</taxon>
        <taxon>Pseudomonadati</taxon>
        <taxon>Pseudomonadota</taxon>
        <taxon>Gammaproteobacteria</taxon>
        <taxon>Chromatiales</taxon>
        <taxon>Wenzhouxiangellaceae</taxon>
        <taxon>Wenzhouxiangella</taxon>
    </lineage>
</organism>
<dbReference type="Pfam" id="PF00293">
    <property type="entry name" value="NUDIX"/>
    <property type="match status" value="1"/>
</dbReference>
<sequence>MGTEAASRLSTGELSARLHSPDTPEHELPIGGFRPVHGSWNPRRAAVLIPIVFQPEPAIVLTVRSRRMSLHAGQVALPGGRREADEPFPLTTALRETSEEIGIDAGRVAVHGLLDRFDTITGYRIVPVVASIEGRPELRPCPREVEEIFTLPLDAVLDPASYRKHHVTRGGHGHELYTMPHPRWMIWGATAAILHRFCTTLKDDA</sequence>
<dbReference type="PROSITE" id="PS51462">
    <property type="entry name" value="NUDIX"/>
    <property type="match status" value="1"/>
</dbReference>
<dbReference type="InterPro" id="IPR000086">
    <property type="entry name" value="NUDIX_hydrolase_dom"/>
</dbReference>
<dbReference type="GO" id="GO:0010945">
    <property type="term" value="F:coenzyme A diphosphatase activity"/>
    <property type="evidence" value="ECO:0007669"/>
    <property type="project" value="InterPro"/>
</dbReference>
<protein>
    <submittedName>
        <fullName evidence="9">CoA pyrophosphatase</fullName>
    </submittedName>
</protein>
<gene>
    <name evidence="9" type="ORF">DZC52_09750</name>
</gene>
<evidence type="ECO:0000256" key="2">
    <source>
        <dbReference type="ARBA" id="ARBA00001946"/>
    </source>
</evidence>
<dbReference type="InterPro" id="IPR045121">
    <property type="entry name" value="CoAse"/>
</dbReference>
<evidence type="ECO:0000256" key="1">
    <source>
        <dbReference type="ARBA" id="ARBA00001936"/>
    </source>
</evidence>
<comment type="cofactor">
    <cofactor evidence="2">
        <name>Mg(2+)</name>
        <dbReference type="ChEBI" id="CHEBI:18420"/>
    </cofactor>
</comment>
<dbReference type="Gene3D" id="3.90.79.10">
    <property type="entry name" value="Nucleoside Triphosphate Pyrophosphohydrolase"/>
    <property type="match status" value="1"/>
</dbReference>
<feature type="region of interest" description="Disordered" evidence="7">
    <location>
        <begin position="1"/>
        <end position="28"/>
    </location>
</feature>
<proteinExistence type="predicted"/>
<keyword evidence="3" id="KW-0479">Metal-binding</keyword>
<feature type="domain" description="Nudix hydrolase" evidence="8">
    <location>
        <begin position="42"/>
        <end position="173"/>
    </location>
</feature>
<dbReference type="PANTHER" id="PTHR12992">
    <property type="entry name" value="NUDIX HYDROLASE"/>
    <property type="match status" value="1"/>
</dbReference>
<dbReference type="Proteomes" id="UP000260351">
    <property type="component" value="Unassembled WGS sequence"/>
</dbReference>
<dbReference type="InterPro" id="IPR015797">
    <property type="entry name" value="NUDIX_hydrolase-like_dom_sf"/>
</dbReference>
<evidence type="ECO:0000259" key="8">
    <source>
        <dbReference type="PROSITE" id="PS51462"/>
    </source>
</evidence>
<evidence type="ECO:0000313" key="10">
    <source>
        <dbReference type="Proteomes" id="UP000260351"/>
    </source>
</evidence>
<evidence type="ECO:0000313" key="9">
    <source>
        <dbReference type="EMBL" id="RFF30089.1"/>
    </source>
</evidence>
<evidence type="ECO:0000256" key="5">
    <source>
        <dbReference type="ARBA" id="ARBA00022842"/>
    </source>
</evidence>
<evidence type="ECO:0000256" key="3">
    <source>
        <dbReference type="ARBA" id="ARBA00022723"/>
    </source>
</evidence>
<evidence type="ECO:0000256" key="4">
    <source>
        <dbReference type="ARBA" id="ARBA00022801"/>
    </source>
</evidence>
<feature type="compositionally biased region" description="Basic and acidic residues" evidence="7">
    <location>
        <begin position="19"/>
        <end position="28"/>
    </location>
</feature>
<dbReference type="AlphaFoldDB" id="A0A3E1K7R3"/>
<dbReference type="CDD" id="cd03426">
    <property type="entry name" value="NUDIX_CoAse_Nudt7"/>
    <property type="match status" value="1"/>
</dbReference>
<comment type="caution">
    <text evidence="9">The sequence shown here is derived from an EMBL/GenBank/DDBJ whole genome shotgun (WGS) entry which is preliminary data.</text>
</comment>
<dbReference type="OrthoDB" id="9802805at2"/>
<dbReference type="EMBL" id="QUZK01000038">
    <property type="protein sequence ID" value="RFF30089.1"/>
    <property type="molecule type" value="Genomic_DNA"/>
</dbReference>
<evidence type="ECO:0000256" key="7">
    <source>
        <dbReference type="SAM" id="MobiDB-lite"/>
    </source>
</evidence>
<name>A0A3E1K7R3_9GAMM</name>
<evidence type="ECO:0000256" key="6">
    <source>
        <dbReference type="ARBA" id="ARBA00023211"/>
    </source>
</evidence>
<reference evidence="9 10" key="1">
    <citation type="submission" date="2018-08" db="EMBL/GenBank/DDBJ databases">
        <title>Wenzhouxiangella salilacus sp. nov., a novel bacterium isolated from a saline lake in Xinjiang Province, China.</title>
        <authorList>
            <person name="Han S."/>
        </authorList>
    </citation>
    <scope>NUCLEOTIDE SEQUENCE [LARGE SCALE GENOMIC DNA]</scope>
    <source>
        <strain evidence="9 10">XDB06</strain>
    </source>
</reference>
<accession>A0A3E1K7R3</accession>
<dbReference type="GO" id="GO:0046872">
    <property type="term" value="F:metal ion binding"/>
    <property type="evidence" value="ECO:0007669"/>
    <property type="project" value="UniProtKB-KW"/>
</dbReference>
<keyword evidence="5" id="KW-0460">Magnesium</keyword>
<keyword evidence="6" id="KW-0464">Manganese</keyword>
<keyword evidence="10" id="KW-1185">Reference proteome</keyword>
<dbReference type="NCBIfam" id="NF007980">
    <property type="entry name" value="PRK10707.1"/>
    <property type="match status" value="1"/>
</dbReference>
<dbReference type="RefSeq" id="WP_116650958.1">
    <property type="nucleotide sequence ID" value="NZ_QUZK01000038.1"/>
</dbReference>